<reference evidence="2" key="1">
    <citation type="journal article" date="2023" name="Hortic. Res.">
        <title>A chromosome-level phased genome enabling allele-level studies in sweet orange: a case study on citrus Huanglongbing tolerance.</title>
        <authorList>
            <person name="Wu B."/>
            <person name="Yu Q."/>
            <person name="Deng Z."/>
            <person name="Duan Y."/>
            <person name="Luo F."/>
            <person name="Gmitter F. Jr."/>
        </authorList>
    </citation>
    <scope>NUCLEOTIDE SEQUENCE [LARGE SCALE GENOMIC DNA]</scope>
    <source>
        <strain evidence="2">cv. Valencia</strain>
    </source>
</reference>
<proteinExistence type="predicted"/>
<evidence type="ECO:0000313" key="1">
    <source>
        <dbReference type="EMBL" id="KAH9786791.1"/>
    </source>
</evidence>
<name>A0ACB8MMH2_CITSI</name>
<sequence length="709" mass="79349">MANILFSSTSSFDFSEIQGRYSDILEDYHKDEAGIEQNQKQNQMFSMDGLGEISPPLCSQLGAYQEENSAKKVPTLLEEQRHLLQQNKSSDLLLNELHANFVFQTSHSPEMPKLKDVQTSHDQEIKPVKEPFALSSLELLSNYAGGFKKLKGNLSGSYTRNESNAGGSKKLSTEDILRVAGARYVHFFDQSYDDLSMVMHPFGYGLPGLSEEETRDVELVHLLLAAAEKVGYQQFERASRLLSRCEWTAAARANPVQRIVFNFAAALRERIDRETGNFTAKEELGGIGNGMTLIDHGLGINPVFLTCYQRLPFHQVVYLTGAQAMIENVGNASKIHILDFEIRCGVQWTSLMQALAEREQRPIQLLKLTAVAFGNKEEVEVTGKSLASFAESLNLPFQFSVVCVTNFLEIKEQLFEIRNDESLIVYCPLMLRKMISCPSCLENLLGVIKKLNPSLMVVIEVEANHNSPSFVNRFIETLFFYSAYFDALEICLEKNTETRTAMEAIFNSGICNVVAMEGTERTVRNVKMDVWRAFFSRFRMVEIGLSDQSLYQANLDLCSINFVTTRRSPRQASSPEVPAYTDKSEYAGCFPGANPPTLKSDMKVREKLATDGMGLQLLRYGQNMGSSVLRHGSGEAWLPRLCETLRVTPRFWGKCGCHGSVRSCVLRRGSGESVAVVPRFSCWRARLANCRRPGLLASRSLAGMASCLL</sequence>
<comment type="caution">
    <text evidence="1">The sequence shown here is derived from an EMBL/GenBank/DDBJ whole genome shotgun (WGS) entry which is preliminary data.</text>
</comment>
<accession>A0ACB8MMH2</accession>
<organism evidence="1 2">
    <name type="scientific">Citrus sinensis</name>
    <name type="common">Sweet orange</name>
    <name type="synonym">Citrus aurantium var. sinensis</name>
    <dbReference type="NCBI Taxonomy" id="2711"/>
    <lineage>
        <taxon>Eukaryota</taxon>
        <taxon>Viridiplantae</taxon>
        <taxon>Streptophyta</taxon>
        <taxon>Embryophyta</taxon>
        <taxon>Tracheophyta</taxon>
        <taxon>Spermatophyta</taxon>
        <taxon>Magnoliopsida</taxon>
        <taxon>eudicotyledons</taxon>
        <taxon>Gunneridae</taxon>
        <taxon>Pentapetalae</taxon>
        <taxon>rosids</taxon>
        <taxon>malvids</taxon>
        <taxon>Sapindales</taxon>
        <taxon>Rutaceae</taxon>
        <taxon>Aurantioideae</taxon>
        <taxon>Citrus</taxon>
    </lineage>
</organism>
<gene>
    <name evidence="1" type="ORF">KPL71_010380</name>
</gene>
<protein>
    <submittedName>
        <fullName evidence="1">GRAS domain-containing protein</fullName>
    </submittedName>
</protein>
<evidence type="ECO:0000313" key="2">
    <source>
        <dbReference type="Proteomes" id="UP000829398"/>
    </source>
</evidence>
<dbReference type="Proteomes" id="UP000829398">
    <property type="component" value="Chromosome 3"/>
</dbReference>
<keyword evidence="2" id="KW-1185">Reference proteome</keyword>
<dbReference type="EMBL" id="CM039172">
    <property type="protein sequence ID" value="KAH9786791.1"/>
    <property type="molecule type" value="Genomic_DNA"/>
</dbReference>